<dbReference type="EMBL" id="LT993738">
    <property type="protein sequence ID" value="SPN73972.1"/>
    <property type="molecule type" value="Genomic_DNA"/>
</dbReference>
<evidence type="ECO:0000259" key="2">
    <source>
        <dbReference type="Pfam" id="PF01514"/>
    </source>
</evidence>
<organism evidence="4 5">
    <name type="scientific">Chlamydia serpentis</name>
    <dbReference type="NCBI Taxonomy" id="1967782"/>
    <lineage>
        <taxon>Bacteria</taxon>
        <taxon>Pseudomonadati</taxon>
        <taxon>Chlamydiota</taxon>
        <taxon>Chlamydiia</taxon>
        <taxon>Chlamydiales</taxon>
        <taxon>Chlamydiaceae</taxon>
        <taxon>Chlamydia/Chlamydophila group</taxon>
        <taxon>Chlamydia</taxon>
    </lineage>
</organism>
<dbReference type="Pfam" id="PF14841">
    <property type="entry name" value="FliG_M"/>
    <property type="match status" value="1"/>
</dbReference>
<dbReference type="AlphaFoldDB" id="A0A2R8FCB3"/>
<dbReference type="SUPFAM" id="SSF48029">
    <property type="entry name" value="FliG"/>
    <property type="match status" value="1"/>
</dbReference>
<sequence length="341" mass="38232">MFFQNLTKKLTTLGISPLGCLLVVGAVSCAVLFGKSSTRSSNPSHPKTETTSSNWFKLSQMGNPRLIESLAKKEQLEKDLTSFYPIVSSKVAIAFPGEDDMASPLNLSVILTLAKETSLTPPLLLSITEYLCSSLPGLTREHISLSDNLGNLYMPTSITINSLLIHGLENYLGKLFPKEHFALAYHLRESKPTLQLTLNQSYLSHLSKEESEKIITHTSQYLYQNYHDSYDIVIETIPFARLQNRKPLISKVLIGIMILIISLTIVALSSFYLAKHAYERVSPEPKKIKRGINISKLIEIIQKESPEKIALILSYLDPTKAEELLSKLPEDLKQQVLKYKL</sequence>
<dbReference type="InterPro" id="IPR045851">
    <property type="entry name" value="AMP-bd_C_sf"/>
</dbReference>
<keyword evidence="4" id="KW-0966">Cell projection</keyword>
<dbReference type="KEGG" id="csee:C10C_0830"/>
<dbReference type="Pfam" id="PF01514">
    <property type="entry name" value="YscJ_FliF"/>
    <property type="match status" value="1"/>
</dbReference>
<evidence type="ECO:0000313" key="4">
    <source>
        <dbReference type="EMBL" id="SPN73972.1"/>
    </source>
</evidence>
<dbReference type="InterPro" id="IPR006182">
    <property type="entry name" value="FliF_N_dom"/>
</dbReference>
<dbReference type="RefSeq" id="WP_108896909.1">
    <property type="nucleotide sequence ID" value="NZ_LT993738.1"/>
</dbReference>
<gene>
    <name evidence="4" type="ORF">C10C_0830</name>
</gene>
<dbReference type="InterPro" id="IPR032779">
    <property type="entry name" value="FliG_M"/>
</dbReference>
<dbReference type="Gene3D" id="3.30.300.30">
    <property type="match status" value="1"/>
</dbReference>
<feature type="domain" description="Flagellar M-ring N-terminal" evidence="2">
    <location>
        <begin position="69"/>
        <end position="152"/>
    </location>
</feature>
<reference evidence="5" key="1">
    <citation type="submission" date="2017-11" db="EMBL/GenBank/DDBJ databases">
        <authorList>
            <person name="Seth-Smith MB H."/>
        </authorList>
    </citation>
    <scope>NUCLEOTIDE SEQUENCE [LARGE SCALE GENOMIC DNA]</scope>
</reference>
<dbReference type="Proteomes" id="UP000244926">
    <property type="component" value="Chromosome I"/>
</dbReference>
<feature type="domain" description="Flagellar motor switch protein FliG middle" evidence="3">
    <location>
        <begin position="296"/>
        <end position="338"/>
    </location>
</feature>
<evidence type="ECO:0000256" key="1">
    <source>
        <dbReference type="SAM" id="Phobius"/>
    </source>
</evidence>
<accession>A0A2R8FCB3</accession>
<feature type="transmembrane region" description="Helical" evidence="1">
    <location>
        <begin position="252"/>
        <end position="274"/>
    </location>
</feature>
<proteinExistence type="predicted"/>
<dbReference type="InterPro" id="IPR011002">
    <property type="entry name" value="FliG_a-hlx"/>
</dbReference>
<evidence type="ECO:0000313" key="5">
    <source>
        <dbReference type="Proteomes" id="UP000244926"/>
    </source>
</evidence>
<name>A0A2R8FCB3_9CHLA</name>
<dbReference type="NCBIfam" id="NF004606">
    <property type="entry name" value="PRK05934.1"/>
    <property type="match status" value="1"/>
</dbReference>
<evidence type="ECO:0000259" key="3">
    <source>
        <dbReference type="Pfam" id="PF14841"/>
    </source>
</evidence>
<keyword evidence="4" id="KW-0282">Flagellum</keyword>
<keyword evidence="1" id="KW-0472">Membrane</keyword>
<dbReference type="Gene3D" id="1.10.220.30">
    <property type="match status" value="1"/>
</dbReference>
<keyword evidence="1" id="KW-0812">Transmembrane</keyword>
<keyword evidence="4" id="KW-0969">Cilium</keyword>
<dbReference type="OrthoDB" id="9780302at2"/>
<protein>
    <submittedName>
        <fullName evidence="4">Type III secretion system protein,flagellar motor switch protein FliG,Secretory protein of YscJ/FliF family</fullName>
    </submittedName>
</protein>
<keyword evidence="5" id="KW-1185">Reference proteome</keyword>
<keyword evidence="1" id="KW-1133">Transmembrane helix</keyword>